<dbReference type="InterPro" id="IPR029175">
    <property type="entry name" value="EXOC2/Sec5"/>
</dbReference>
<dbReference type="Pfam" id="PF15469">
    <property type="entry name" value="Sec5"/>
    <property type="match status" value="1"/>
</dbReference>
<dbReference type="AlphaFoldDB" id="A0A8S0WFV7"/>
<comment type="similarity">
    <text evidence="1 4">Belongs to the SEC5 family.</text>
</comment>
<name>A0A8S0WFV7_CYCAE</name>
<evidence type="ECO:0000313" key="7">
    <source>
        <dbReference type="EMBL" id="CAA7268370.1"/>
    </source>
</evidence>
<organism evidence="7 8">
    <name type="scientific">Cyclocybe aegerita</name>
    <name type="common">Black poplar mushroom</name>
    <name type="synonym">Agrocybe aegerita</name>
    <dbReference type="NCBI Taxonomy" id="1973307"/>
    <lineage>
        <taxon>Eukaryota</taxon>
        <taxon>Fungi</taxon>
        <taxon>Dikarya</taxon>
        <taxon>Basidiomycota</taxon>
        <taxon>Agaricomycotina</taxon>
        <taxon>Agaricomycetes</taxon>
        <taxon>Agaricomycetidae</taxon>
        <taxon>Agaricales</taxon>
        <taxon>Agaricineae</taxon>
        <taxon>Bolbitiaceae</taxon>
        <taxon>Cyclocybe</taxon>
    </lineage>
</organism>
<dbReference type="OrthoDB" id="26242at2759"/>
<evidence type="ECO:0000259" key="6">
    <source>
        <dbReference type="Pfam" id="PF15469"/>
    </source>
</evidence>
<keyword evidence="2 4" id="KW-0813">Transport</keyword>
<keyword evidence="4" id="KW-0653">Protein transport</keyword>
<reference evidence="7 8" key="1">
    <citation type="submission" date="2020-01" db="EMBL/GenBank/DDBJ databases">
        <authorList>
            <person name="Gupta K D."/>
        </authorList>
    </citation>
    <scope>NUCLEOTIDE SEQUENCE [LARGE SCALE GENOMIC DNA]</scope>
</reference>
<dbReference type="PANTHER" id="PTHR13043">
    <property type="entry name" value="EXOCYST COMPLEX COMPONENT SEC5"/>
    <property type="match status" value="1"/>
</dbReference>
<keyword evidence="3 4" id="KW-0268">Exocytosis</keyword>
<dbReference type="GO" id="GO:0000145">
    <property type="term" value="C:exocyst"/>
    <property type="evidence" value="ECO:0007669"/>
    <property type="project" value="UniProtKB-UniRule"/>
</dbReference>
<sequence length="905" mass="100716">MPRLNFDIDEADLLKAYKIGTLTPLKWEEVDHDLEDSVAGALLSPASGGDGEGDPLGLKNALRSRMRDLDMESKAACLITSKSFDPKAFLSTVHPNATYQDLARGIAHLQNSIEARSEALRILVEDNFDRFVAVKSSTDALYAEMKEGILSEKTEYSSRPLRDHLKNGTQKANQVFLPVLENASKTQKLRTTLGVFERSKFFFNLPSFIIESIEAGRYEIALRDYKKGKYLLENRPGQLLPIGTTKDPVATKNAELQQQRVLDKVWNSVEKAMGEMRNVLVSQLQDATRTVDEQEKTLEVLLELQSNDDPVWTYFDSHHKHIMNAMSTAYRSSVRAIEAAIQKTGIDTTDPDTLTDTLKAQIQAAIVDLEAKKPDGVIAKSPAESVWQAIHDMVKSISEAMLASLPSFWRISKNFMDGKFKKPNSSSGTRRSPTQCRTMALDIVKLYISLISEFFKLSDMAVMNAPGANNTPPPLLPKDSHSISTAYYLSKILVDIQETVNDVNGLEISQDTGLKSLLESAKWRFEDILINHWLRDATMFYCVEAWVSNSSEPFTTHYLTQIEIYQQHMTTAAFKLAGGVDPSSSLTRSSKQNPVPQAFISKITKAFLDAIYAFLDGLVLLASTESPIANGKRPEIANLVLEGSNALDILDLADGDTRLLLVISNINDLSKIVIPSMLVQLETAFGISMTEDRKVLMTVVNELDKTLFDGYVKAKGEVVNTIIRDGILDPQMDWYETSQPTEIRPYMHETLMALVGVHSQVCTTAESLLDRTLNALVEELATEALRCFRQVRRFGMGGMLRATLEIEFLHQTLGRYVTPAAAKTLSDLYNRISQAYARRPGDENLQANLDGVKKILGETRRATGIEFLCFKQARPSTSSSSRSVTSSSGRPRDKEAPSRNPNSRA</sequence>
<dbReference type="PANTHER" id="PTHR13043:SF1">
    <property type="entry name" value="EXOCYST COMPLEX COMPONENT 2"/>
    <property type="match status" value="1"/>
</dbReference>
<feature type="domain" description="Exocyst complex component EXOC2/Sec5 N-terminal" evidence="6">
    <location>
        <begin position="54"/>
        <end position="870"/>
    </location>
</feature>
<evidence type="ECO:0000256" key="2">
    <source>
        <dbReference type="ARBA" id="ARBA00022448"/>
    </source>
</evidence>
<comment type="function">
    <text evidence="4">Component of the exocyst complex involved in the docking of exocytic vesicles with fusion sites on the plasma membrane.</text>
</comment>
<protein>
    <recommendedName>
        <fullName evidence="4">Exocyst complex component SEC5</fullName>
    </recommendedName>
</protein>
<evidence type="ECO:0000256" key="3">
    <source>
        <dbReference type="ARBA" id="ARBA00022483"/>
    </source>
</evidence>
<evidence type="ECO:0000256" key="5">
    <source>
        <dbReference type="SAM" id="MobiDB-lite"/>
    </source>
</evidence>
<dbReference type="GO" id="GO:0006887">
    <property type="term" value="P:exocytosis"/>
    <property type="evidence" value="ECO:0007669"/>
    <property type="project" value="UniProtKB-KW"/>
</dbReference>
<dbReference type="GO" id="GO:0015031">
    <property type="term" value="P:protein transport"/>
    <property type="evidence" value="ECO:0007669"/>
    <property type="project" value="UniProtKB-KW"/>
</dbReference>
<comment type="subunit">
    <text evidence="4">Component of the exocyst complex.</text>
</comment>
<feature type="compositionally biased region" description="Low complexity" evidence="5">
    <location>
        <begin position="874"/>
        <end position="889"/>
    </location>
</feature>
<gene>
    <name evidence="7" type="ORF">AAE3_LOCUS10679</name>
</gene>
<dbReference type="Proteomes" id="UP000467700">
    <property type="component" value="Unassembled WGS sequence"/>
</dbReference>
<dbReference type="InterPro" id="IPR039481">
    <property type="entry name" value="EXOC2/Sec5_N_dom"/>
</dbReference>
<keyword evidence="8" id="KW-1185">Reference proteome</keyword>
<dbReference type="EMBL" id="CACVBS010000068">
    <property type="protein sequence ID" value="CAA7268370.1"/>
    <property type="molecule type" value="Genomic_DNA"/>
</dbReference>
<accession>A0A8S0WFV7</accession>
<dbReference type="GO" id="GO:0006893">
    <property type="term" value="P:Golgi to plasma membrane transport"/>
    <property type="evidence" value="ECO:0007669"/>
    <property type="project" value="UniProtKB-UniRule"/>
</dbReference>
<evidence type="ECO:0000313" key="8">
    <source>
        <dbReference type="Proteomes" id="UP000467700"/>
    </source>
</evidence>
<proteinExistence type="inferred from homology"/>
<comment type="caution">
    <text evidence="7">The sequence shown here is derived from an EMBL/GenBank/DDBJ whole genome shotgun (WGS) entry which is preliminary data.</text>
</comment>
<evidence type="ECO:0000256" key="1">
    <source>
        <dbReference type="ARBA" id="ARBA00010578"/>
    </source>
</evidence>
<feature type="region of interest" description="Disordered" evidence="5">
    <location>
        <begin position="873"/>
        <end position="905"/>
    </location>
</feature>
<evidence type="ECO:0000256" key="4">
    <source>
        <dbReference type="RuleBase" id="RU365069"/>
    </source>
</evidence>